<accession>A0A9P6U754</accession>
<feature type="coiled-coil region" evidence="1">
    <location>
        <begin position="90"/>
        <end position="124"/>
    </location>
</feature>
<evidence type="ECO:0000313" key="3">
    <source>
        <dbReference type="Proteomes" id="UP000726737"/>
    </source>
</evidence>
<keyword evidence="3" id="KW-1185">Reference proteome</keyword>
<dbReference type="InterPro" id="IPR032675">
    <property type="entry name" value="LRR_dom_sf"/>
</dbReference>
<dbReference type="AlphaFoldDB" id="A0A9P6U754"/>
<dbReference type="EMBL" id="JAAAJA010000094">
    <property type="protein sequence ID" value="KAG0262566.1"/>
    <property type="molecule type" value="Genomic_DNA"/>
</dbReference>
<name>A0A9P6U754_9FUNG</name>
<keyword evidence="1" id="KW-0175">Coiled coil</keyword>
<dbReference type="Gene3D" id="3.80.10.10">
    <property type="entry name" value="Ribonuclease Inhibitor"/>
    <property type="match status" value="1"/>
</dbReference>
<organism evidence="2 3">
    <name type="scientific">Mortierella polycephala</name>
    <dbReference type="NCBI Taxonomy" id="41804"/>
    <lineage>
        <taxon>Eukaryota</taxon>
        <taxon>Fungi</taxon>
        <taxon>Fungi incertae sedis</taxon>
        <taxon>Mucoromycota</taxon>
        <taxon>Mortierellomycotina</taxon>
        <taxon>Mortierellomycetes</taxon>
        <taxon>Mortierellales</taxon>
        <taxon>Mortierellaceae</taxon>
        <taxon>Mortierella</taxon>
    </lineage>
</organism>
<gene>
    <name evidence="2" type="ORF">BG011_010001</name>
</gene>
<dbReference type="Proteomes" id="UP000726737">
    <property type="component" value="Unassembled WGS sequence"/>
</dbReference>
<proteinExistence type="predicted"/>
<protein>
    <submittedName>
        <fullName evidence="2">Uncharacterized protein</fullName>
    </submittedName>
</protein>
<evidence type="ECO:0000256" key="1">
    <source>
        <dbReference type="SAM" id="Coils"/>
    </source>
</evidence>
<sequence>MTMTPNVDSGIGLEAPNTHSIDIQSAVIVASSPLPPPNTDADANQLVPQIQSTLETSAHLFGHFEQSIKSGRLHQAESIKQEIRTVFVTLQSEMAKNHELQLQMLELQQTAADMQQRMMHMQQQALDRLALIQSRVQAVLTQTYELHEYPIPRLFIVLPKEIQRRDRITSLFSTRFRLYFLCECGEHTKEQQQYQDQQQNWSADAGPLSASSGGSRMATHHIHLAKHEGYDLDRPNEFFRKYGSHILTLLQMLKYGIVVAGILVPPLAQLGLIEGIDGVQSGIESGDSVLEPKVDLAIQYLEALSSTLIEAGNGAGNSNNNRNNRYDDQGADDFMAAYQQSTEKQAHELEALEGADLRHLSSFLKLKDQSRVLGNLYRIVTNEGHVKWVCLDHYRENYRDSAVKQFKDAVMVNGGLFDDATGKAQIRLSSSSVAKQFFESLEKAKFIQELDITLCWETTLEDLRMLRDTMKKSNVISLTLDLRNTLGPSRDILNRNRRYDPILQMMANTKLHAFSLKRCDGFWSRLTKSLTTALHSSPSSSSTAIQLRTLSIQGVVENWKTDQHRLDDLIRSCPRLTELKIQCSDIDTTFEVIENATQGFRLLQTLHLTVNQSGQREQVDITIAQPRAEISSIIIKSNRKQCTNLVNSGLVEKLVLYHEFDLRTQPAYLKRIVQENMNLVHLGIRCIVQDFVPVLAVMQDACAYHATLKHLELQDNGGRNKVVSETPRDPKAIQLHLTGFESTGREEILRAFGWALKKIPLGVQFTTELAQGLEEGLQQQVSVLGSIHVNITDLTEPCLDSLARVIQLTRSTLQNVDILIWQRQVYNQDLSTMTLAQFIIKISSQVTRLNIHAHSMSKLLSDLAVAAIRLSATVTPPTQTRVSATMSLGRRVTTVSKQSNNGIMVEFPVGAPVTRSATTVRNLSARVTSNTLSLTMPLLQELTLQTMADIGGDMRHCQINNSHLQWLLIPLSAPSLRTIKLGYIDILTDGWTVVLQNLPLTTIMTLGLEGTNIWDGQVRVLIECLTNAQTKLEAQVQREMKAERELPNLPLKELTIEGSLITVPVLAGLEAQVHRIVPGCRVAVQQ</sequence>
<dbReference type="SUPFAM" id="SSF52047">
    <property type="entry name" value="RNI-like"/>
    <property type="match status" value="1"/>
</dbReference>
<dbReference type="OrthoDB" id="2369588at2759"/>
<reference evidence="2" key="1">
    <citation type="journal article" date="2020" name="Fungal Divers.">
        <title>Resolving the Mortierellaceae phylogeny through synthesis of multi-gene phylogenetics and phylogenomics.</title>
        <authorList>
            <person name="Vandepol N."/>
            <person name="Liber J."/>
            <person name="Desiro A."/>
            <person name="Na H."/>
            <person name="Kennedy M."/>
            <person name="Barry K."/>
            <person name="Grigoriev I.V."/>
            <person name="Miller A.N."/>
            <person name="O'Donnell K."/>
            <person name="Stajich J.E."/>
            <person name="Bonito G."/>
        </authorList>
    </citation>
    <scope>NUCLEOTIDE SEQUENCE</scope>
    <source>
        <strain evidence="2">KOD948</strain>
    </source>
</reference>
<evidence type="ECO:0000313" key="2">
    <source>
        <dbReference type="EMBL" id="KAG0262566.1"/>
    </source>
</evidence>
<comment type="caution">
    <text evidence="2">The sequence shown here is derived from an EMBL/GenBank/DDBJ whole genome shotgun (WGS) entry which is preliminary data.</text>
</comment>